<sequence length="511" mass="57211">MKRLMLVALFLLCMTGCDKAAEDSAKAPASKPAGATVQAPTLDLPPAQLSAAEESEVDAMVLPIPPAWVGDLDGMRARRTVRILVPYSKTFYQVDRGKQQGVSYEYGKAFQNWLNKHQPLKGKAQHWRVMFIPTPRNELLPKLLSGVGDIAAGALTVTEGRLRTVDFSAPITSNVNEAIVTGPGAPTINRLEDLSGQEVYVRPSSSYFEHLVELNERFQEQGLAPVKIMPANENLETEDLLQMVNAGLYDITVADSYIARLWQPLFSDLQIHENFYLHEGGKLSWAMRKNSPQLKQAIDAFTRESKSGTEFGNIMRKRYFTNADRLRDAKSEKDMQRFNALIGIFQKYASTYDFDYLMLMAQGFQESQLQQNVRSRAGAVGVMQVLPTTAAELGIRDVASNVDRNIEAGSKYLRLISDRYLSDPEITPVNRTLMSFAAYNAGPANLMKFRRLAEKSGLDPNVWFGNVEQGAARIVGRETVEYVGNIYKYYIVYKLAAQQLEQHDKATRTQN</sequence>
<dbReference type="AlphaFoldDB" id="A0A1H2E1W1"/>
<reference evidence="8" key="1">
    <citation type="submission" date="2016-10" db="EMBL/GenBank/DDBJ databases">
        <authorList>
            <person name="Varghese N."/>
            <person name="Submissions S."/>
        </authorList>
    </citation>
    <scope>NUCLEOTIDE SEQUENCE [LARGE SCALE GENOMIC DNA]</scope>
    <source>
        <strain evidence="8">DSM 17875</strain>
    </source>
</reference>
<comment type="subcellular location">
    <subcellularLocation>
        <location evidence="1">Cell outer membrane</location>
        <topology evidence="1">Peripheral membrane protein</topology>
    </subcellularLocation>
</comment>
<keyword evidence="4" id="KW-0998">Cell outer membrane</keyword>
<dbReference type="PANTHER" id="PTHR35936">
    <property type="entry name" value="MEMBRANE-BOUND LYTIC MUREIN TRANSGLYCOSYLASE F"/>
    <property type="match status" value="1"/>
</dbReference>
<dbReference type="CDD" id="cd13403">
    <property type="entry name" value="MLTF-like"/>
    <property type="match status" value="1"/>
</dbReference>
<dbReference type="InterPro" id="IPR023346">
    <property type="entry name" value="Lysozyme-like_dom_sf"/>
</dbReference>
<dbReference type="InterPro" id="IPR008258">
    <property type="entry name" value="Transglycosylase_SLT_dom_1"/>
</dbReference>
<dbReference type="Gene3D" id="1.10.530.10">
    <property type="match status" value="1"/>
</dbReference>
<organism evidence="7 8">
    <name type="scientific">Pseudomonas pohangensis</name>
    <dbReference type="NCBI Taxonomy" id="364197"/>
    <lineage>
        <taxon>Bacteria</taxon>
        <taxon>Pseudomonadati</taxon>
        <taxon>Pseudomonadota</taxon>
        <taxon>Gammaproteobacteria</taxon>
        <taxon>Pseudomonadales</taxon>
        <taxon>Pseudomonadaceae</taxon>
        <taxon>Pseudomonas</taxon>
    </lineage>
</organism>
<dbReference type="EMBL" id="LT629785">
    <property type="protein sequence ID" value="SDT89045.1"/>
    <property type="molecule type" value="Genomic_DNA"/>
</dbReference>
<dbReference type="Proteomes" id="UP000243232">
    <property type="component" value="Chromosome I"/>
</dbReference>
<evidence type="ECO:0000313" key="8">
    <source>
        <dbReference type="Proteomes" id="UP000243232"/>
    </source>
</evidence>
<dbReference type="GO" id="GO:0009279">
    <property type="term" value="C:cell outer membrane"/>
    <property type="evidence" value="ECO:0007669"/>
    <property type="project" value="UniProtKB-SubCell"/>
</dbReference>
<dbReference type="PANTHER" id="PTHR35936:SF19">
    <property type="entry name" value="AMINO-ACID-BINDING PROTEIN YXEM-RELATED"/>
    <property type="match status" value="1"/>
</dbReference>
<evidence type="ECO:0000256" key="4">
    <source>
        <dbReference type="ARBA" id="ARBA00023237"/>
    </source>
</evidence>
<dbReference type="STRING" id="364197.SAMN05216296_0297"/>
<dbReference type="SMART" id="SM00062">
    <property type="entry name" value="PBPb"/>
    <property type="match status" value="1"/>
</dbReference>
<evidence type="ECO:0000313" key="7">
    <source>
        <dbReference type="EMBL" id="SDT89045.1"/>
    </source>
</evidence>
<dbReference type="Pfam" id="PF01464">
    <property type="entry name" value="SLT"/>
    <property type="match status" value="1"/>
</dbReference>
<accession>A0A1H2E1W1</accession>
<evidence type="ECO:0000256" key="5">
    <source>
        <dbReference type="SAM" id="SignalP"/>
    </source>
</evidence>
<keyword evidence="4" id="KW-0472">Membrane</keyword>
<name>A0A1H2E1W1_9PSED</name>
<dbReference type="Gene3D" id="3.40.190.10">
    <property type="entry name" value="Periplasmic binding protein-like II"/>
    <property type="match status" value="2"/>
</dbReference>
<feature type="domain" description="Solute-binding protein family 3/N-terminal" evidence="6">
    <location>
        <begin position="80"/>
        <end position="323"/>
    </location>
</feature>
<keyword evidence="3 5" id="KW-0732">Signal</keyword>
<evidence type="ECO:0000256" key="1">
    <source>
        <dbReference type="ARBA" id="ARBA00004339"/>
    </source>
</evidence>
<protein>
    <submittedName>
        <fullName evidence="7">Membrane-bound lytic murein transglycosylase MltF</fullName>
    </submittedName>
</protein>
<keyword evidence="8" id="KW-1185">Reference proteome</keyword>
<dbReference type="InterPro" id="IPR001638">
    <property type="entry name" value="Solute-binding_3/MltF_N"/>
</dbReference>
<dbReference type="SUPFAM" id="SSF53850">
    <property type="entry name" value="Periplasmic binding protein-like II"/>
    <property type="match status" value="1"/>
</dbReference>
<feature type="chain" id="PRO_5009272648" evidence="5">
    <location>
        <begin position="21"/>
        <end position="511"/>
    </location>
</feature>
<gene>
    <name evidence="7" type="ORF">SAMN05216296_0297</name>
</gene>
<proteinExistence type="inferred from homology"/>
<dbReference type="SUPFAM" id="SSF53955">
    <property type="entry name" value="Lysozyme-like"/>
    <property type="match status" value="1"/>
</dbReference>
<evidence type="ECO:0000256" key="3">
    <source>
        <dbReference type="ARBA" id="ARBA00022729"/>
    </source>
</evidence>
<dbReference type="RefSeq" id="WP_231975051.1">
    <property type="nucleotide sequence ID" value="NZ_LT629785.1"/>
</dbReference>
<dbReference type="CDD" id="cd01009">
    <property type="entry name" value="PBP2_YfhD_N"/>
    <property type="match status" value="1"/>
</dbReference>
<feature type="signal peptide" evidence="5">
    <location>
        <begin position="1"/>
        <end position="20"/>
    </location>
</feature>
<dbReference type="Pfam" id="PF00497">
    <property type="entry name" value="SBP_bac_3"/>
    <property type="match status" value="1"/>
</dbReference>
<evidence type="ECO:0000259" key="6">
    <source>
        <dbReference type="SMART" id="SM00062"/>
    </source>
</evidence>
<evidence type="ECO:0000256" key="2">
    <source>
        <dbReference type="ARBA" id="ARBA00010333"/>
    </source>
</evidence>
<comment type="similarity">
    <text evidence="2">Belongs to the bacterial solute-binding protein 3 family.</text>
</comment>